<keyword evidence="3" id="KW-0862">Zinc</keyword>
<dbReference type="Gramene" id="rna38742">
    <property type="protein sequence ID" value="RHN44604.1"/>
    <property type="gene ID" value="gene38742"/>
</dbReference>
<feature type="coiled-coil region" evidence="5">
    <location>
        <begin position="82"/>
        <end position="109"/>
    </location>
</feature>
<feature type="transmembrane region" description="Helical" evidence="7">
    <location>
        <begin position="109"/>
        <end position="132"/>
    </location>
</feature>
<accession>A0A072TXD8</accession>
<evidence type="ECO:0000313" key="9">
    <source>
        <dbReference type="EMBL" id="KEH21836.1"/>
    </source>
</evidence>
<feature type="compositionally biased region" description="Polar residues" evidence="6">
    <location>
        <begin position="1"/>
        <end position="13"/>
    </location>
</feature>
<keyword evidence="5" id="KW-0175">Coiled coil</keyword>
<dbReference type="EMBL" id="PSQE01000007">
    <property type="protein sequence ID" value="RHN44604.1"/>
    <property type="molecule type" value="Genomic_DNA"/>
</dbReference>
<evidence type="ECO:0000259" key="8">
    <source>
        <dbReference type="PROSITE" id="PS51999"/>
    </source>
</evidence>
<reference evidence="9 12" key="2">
    <citation type="journal article" date="2014" name="BMC Genomics">
        <title>An improved genome release (version Mt4.0) for the model legume Medicago truncatula.</title>
        <authorList>
            <person name="Tang H."/>
            <person name="Krishnakumar V."/>
            <person name="Bidwell S."/>
            <person name="Rosen B."/>
            <person name="Chan A."/>
            <person name="Zhou S."/>
            <person name="Gentzbittel L."/>
            <person name="Childs K.L."/>
            <person name="Yandell M."/>
            <person name="Gundlach H."/>
            <person name="Mayer K.F."/>
            <person name="Schwartz D.C."/>
            <person name="Town C.D."/>
        </authorList>
    </citation>
    <scope>GENOME REANNOTATION</scope>
    <source>
        <strain evidence="9">A17</strain>
        <strain evidence="11 12">cv. Jemalong A17</strain>
    </source>
</reference>
<evidence type="ECO:0000256" key="1">
    <source>
        <dbReference type="ARBA" id="ARBA00022723"/>
    </source>
</evidence>
<reference evidence="9 12" key="1">
    <citation type="journal article" date="2011" name="Nature">
        <title>The Medicago genome provides insight into the evolution of rhizobial symbioses.</title>
        <authorList>
            <person name="Young N.D."/>
            <person name="Debelle F."/>
            <person name="Oldroyd G.E."/>
            <person name="Geurts R."/>
            <person name="Cannon S.B."/>
            <person name="Udvardi M.K."/>
            <person name="Benedito V.A."/>
            <person name="Mayer K.F."/>
            <person name="Gouzy J."/>
            <person name="Schoof H."/>
            <person name="Van de Peer Y."/>
            <person name="Proost S."/>
            <person name="Cook D.R."/>
            <person name="Meyers B.C."/>
            <person name="Spannagl M."/>
            <person name="Cheung F."/>
            <person name="De Mita S."/>
            <person name="Krishnakumar V."/>
            <person name="Gundlach H."/>
            <person name="Zhou S."/>
            <person name="Mudge J."/>
            <person name="Bharti A.K."/>
            <person name="Murray J.D."/>
            <person name="Naoumkina M.A."/>
            <person name="Rosen B."/>
            <person name="Silverstein K.A."/>
            <person name="Tang H."/>
            <person name="Rombauts S."/>
            <person name="Zhao P.X."/>
            <person name="Zhou P."/>
            <person name="Barbe V."/>
            <person name="Bardou P."/>
            <person name="Bechner M."/>
            <person name="Bellec A."/>
            <person name="Berger A."/>
            <person name="Berges H."/>
            <person name="Bidwell S."/>
            <person name="Bisseling T."/>
            <person name="Choisne N."/>
            <person name="Couloux A."/>
            <person name="Denny R."/>
            <person name="Deshpande S."/>
            <person name="Dai X."/>
            <person name="Doyle J.J."/>
            <person name="Dudez A.M."/>
            <person name="Farmer A.D."/>
            <person name="Fouteau S."/>
            <person name="Franken C."/>
            <person name="Gibelin C."/>
            <person name="Gish J."/>
            <person name="Goldstein S."/>
            <person name="Gonzalez A.J."/>
            <person name="Green P.J."/>
            <person name="Hallab A."/>
            <person name="Hartog M."/>
            <person name="Hua A."/>
            <person name="Humphray S.J."/>
            <person name="Jeong D.H."/>
            <person name="Jing Y."/>
            <person name="Jocker A."/>
            <person name="Kenton S.M."/>
            <person name="Kim D.J."/>
            <person name="Klee K."/>
            <person name="Lai H."/>
            <person name="Lang C."/>
            <person name="Lin S."/>
            <person name="Macmil S.L."/>
            <person name="Magdelenat G."/>
            <person name="Matthews L."/>
            <person name="McCorrison J."/>
            <person name="Monaghan E.L."/>
            <person name="Mun J.H."/>
            <person name="Najar F.Z."/>
            <person name="Nicholson C."/>
            <person name="Noirot C."/>
            <person name="O'Bleness M."/>
            <person name="Paule C.R."/>
            <person name="Poulain J."/>
            <person name="Prion F."/>
            <person name="Qin B."/>
            <person name="Qu C."/>
            <person name="Retzel E.F."/>
            <person name="Riddle C."/>
            <person name="Sallet E."/>
            <person name="Samain S."/>
            <person name="Samson N."/>
            <person name="Sanders I."/>
            <person name="Saurat O."/>
            <person name="Scarpelli C."/>
            <person name="Schiex T."/>
            <person name="Segurens B."/>
            <person name="Severin A.J."/>
            <person name="Sherrier D.J."/>
            <person name="Shi R."/>
            <person name="Sims S."/>
            <person name="Singer S.R."/>
            <person name="Sinharoy S."/>
            <person name="Sterck L."/>
            <person name="Viollet A."/>
            <person name="Wang B.B."/>
            <person name="Wang K."/>
            <person name="Wang M."/>
            <person name="Wang X."/>
            <person name="Warfsmann J."/>
            <person name="Weissenbach J."/>
            <person name="White D.D."/>
            <person name="White J.D."/>
            <person name="Wiley G.B."/>
            <person name="Wincker P."/>
            <person name="Xing Y."/>
            <person name="Yang L."/>
            <person name="Yao Z."/>
            <person name="Ying F."/>
            <person name="Zhai J."/>
            <person name="Zhou L."/>
            <person name="Zuber A."/>
            <person name="Denarie J."/>
            <person name="Dixon R.A."/>
            <person name="May G.D."/>
            <person name="Schwartz D.C."/>
            <person name="Rogers J."/>
            <person name="Quetier F."/>
            <person name="Town C.D."/>
            <person name="Roe B.A."/>
        </authorList>
    </citation>
    <scope>NUCLEOTIDE SEQUENCE [LARGE SCALE GENOMIC DNA]</scope>
    <source>
        <strain evidence="9">A17</strain>
        <strain evidence="11 12">cv. Jemalong A17</strain>
    </source>
</reference>
<dbReference type="Proteomes" id="UP000002051">
    <property type="component" value="Unassembled WGS sequence"/>
</dbReference>
<dbReference type="HOGENOM" id="CLU_148940_0_0_1"/>
<proteinExistence type="predicted"/>
<dbReference type="PANTHER" id="PTHR33248">
    <property type="entry name" value="ZINC ION-BINDING PROTEIN"/>
    <property type="match status" value="1"/>
</dbReference>
<dbReference type="GO" id="GO:0008270">
    <property type="term" value="F:zinc ion binding"/>
    <property type="evidence" value="ECO:0007669"/>
    <property type="project" value="UniProtKB-KW"/>
</dbReference>
<reference evidence="11" key="3">
    <citation type="submission" date="2015-04" db="UniProtKB">
        <authorList>
            <consortium name="EnsemblPlants"/>
        </authorList>
    </citation>
    <scope>IDENTIFICATION</scope>
    <source>
        <strain evidence="11">cv. Jemalong A17</strain>
    </source>
</reference>
<evidence type="ECO:0000256" key="5">
    <source>
        <dbReference type="SAM" id="Coils"/>
    </source>
</evidence>
<keyword evidence="7" id="KW-0812">Transmembrane</keyword>
<gene>
    <name evidence="9" type="ordered locus">MTR_7g018900</name>
    <name evidence="10" type="ORF">MtrunA17_Chr7g0221201</name>
</gene>
<dbReference type="PROSITE" id="PS51999">
    <property type="entry name" value="ZF_GRF"/>
    <property type="match status" value="1"/>
</dbReference>
<dbReference type="InterPro" id="IPR010666">
    <property type="entry name" value="Znf_GRF"/>
</dbReference>
<sequence length="145" mass="16829">MSVQSSKSQTQPWVQDHSRGSIGSSLRRRSNRECWCGEQAVIRTVADMSNPNCGKNFWGCKDYKNSFDKGCRFFKLLDEDVIDEMDVKIEKQKKKIKKLKIELENTIKLLRMSMFFGLMCFGMLLILGTVLMCKSTSMWNGFYLK</sequence>
<protein>
    <submittedName>
        <fullName evidence="9">GRF zinc finger protein</fullName>
    </submittedName>
    <submittedName>
        <fullName evidence="10">Putative transcription factor GRF family</fullName>
    </submittedName>
</protein>
<dbReference type="Proteomes" id="UP000265566">
    <property type="component" value="Chromosome 7"/>
</dbReference>
<evidence type="ECO:0000313" key="12">
    <source>
        <dbReference type="Proteomes" id="UP000002051"/>
    </source>
</evidence>
<dbReference type="EMBL" id="CM001223">
    <property type="protein sequence ID" value="KEH21836.1"/>
    <property type="molecule type" value="Genomic_DNA"/>
</dbReference>
<keyword evidence="1" id="KW-0479">Metal-binding</keyword>
<keyword evidence="2 4" id="KW-0863">Zinc-finger</keyword>
<dbReference type="AlphaFoldDB" id="A0A072TXD8"/>
<evidence type="ECO:0000256" key="7">
    <source>
        <dbReference type="SAM" id="Phobius"/>
    </source>
</evidence>
<keyword evidence="12" id="KW-1185">Reference proteome</keyword>
<organism evidence="9 12">
    <name type="scientific">Medicago truncatula</name>
    <name type="common">Barrel medic</name>
    <name type="synonym">Medicago tribuloides</name>
    <dbReference type="NCBI Taxonomy" id="3880"/>
    <lineage>
        <taxon>Eukaryota</taxon>
        <taxon>Viridiplantae</taxon>
        <taxon>Streptophyta</taxon>
        <taxon>Embryophyta</taxon>
        <taxon>Tracheophyta</taxon>
        <taxon>Spermatophyta</taxon>
        <taxon>Magnoliopsida</taxon>
        <taxon>eudicotyledons</taxon>
        <taxon>Gunneridae</taxon>
        <taxon>Pentapetalae</taxon>
        <taxon>rosids</taxon>
        <taxon>fabids</taxon>
        <taxon>Fabales</taxon>
        <taxon>Fabaceae</taxon>
        <taxon>Papilionoideae</taxon>
        <taxon>50 kb inversion clade</taxon>
        <taxon>NPAAA clade</taxon>
        <taxon>Hologalegina</taxon>
        <taxon>IRL clade</taxon>
        <taxon>Trifolieae</taxon>
        <taxon>Medicago</taxon>
    </lineage>
</organism>
<keyword evidence="7" id="KW-0472">Membrane</keyword>
<evidence type="ECO:0000313" key="11">
    <source>
        <dbReference type="EnsemblPlants" id="KEH21836"/>
    </source>
</evidence>
<keyword evidence="7" id="KW-1133">Transmembrane helix</keyword>
<name>A0A072TXD8_MEDTR</name>
<feature type="region of interest" description="Disordered" evidence="6">
    <location>
        <begin position="1"/>
        <end position="25"/>
    </location>
</feature>
<feature type="domain" description="GRF-type" evidence="8">
    <location>
        <begin position="34"/>
        <end position="80"/>
    </location>
</feature>
<evidence type="ECO:0000313" key="10">
    <source>
        <dbReference type="EMBL" id="RHN44604.1"/>
    </source>
</evidence>
<dbReference type="EnsemblPlants" id="KEH21836">
    <property type="protein sequence ID" value="KEH21836"/>
    <property type="gene ID" value="MTR_7g018900"/>
</dbReference>
<evidence type="ECO:0000256" key="3">
    <source>
        <dbReference type="ARBA" id="ARBA00022833"/>
    </source>
</evidence>
<evidence type="ECO:0000256" key="6">
    <source>
        <dbReference type="SAM" id="MobiDB-lite"/>
    </source>
</evidence>
<reference evidence="10" key="4">
    <citation type="journal article" date="2018" name="Nat. Plants">
        <title>Whole-genome landscape of Medicago truncatula symbiotic genes.</title>
        <authorList>
            <person name="Pecrix Y."/>
            <person name="Gamas P."/>
            <person name="Carrere S."/>
        </authorList>
    </citation>
    <scope>NUCLEOTIDE SEQUENCE</scope>
    <source>
        <tissue evidence="10">Leaves</tissue>
    </source>
</reference>
<evidence type="ECO:0000256" key="2">
    <source>
        <dbReference type="ARBA" id="ARBA00022771"/>
    </source>
</evidence>
<evidence type="ECO:0000256" key="4">
    <source>
        <dbReference type="PROSITE-ProRule" id="PRU01343"/>
    </source>
</evidence>